<dbReference type="PANTHER" id="PTHR30055">
    <property type="entry name" value="HTH-TYPE TRANSCRIPTIONAL REGULATOR RUTR"/>
    <property type="match status" value="1"/>
</dbReference>
<evidence type="ECO:0000256" key="2">
    <source>
        <dbReference type="ARBA" id="ARBA00023125"/>
    </source>
</evidence>
<reference evidence="6 7" key="1">
    <citation type="journal article" date="2019" name="Nat. Commun.">
        <title>The antimicrobial potential of Streptomyces from insect microbiomes.</title>
        <authorList>
            <person name="Chevrette M.G."/>
            <person name="Carlson C.M."/>
            <person name="Ortega H.E."/>
            <person name="Thomas C."/>
            <person name="Ananiev G.E."/>
            <person name="Barns K.J."/>
            <person name="Book A.J."/>
            <person name="Cagnazzo J."/>
            <person name="Carlos C."/>
            <person name="Flanigan W."/>
            <person name="Grubbs K.J."/>
            <person name="Horn H.A."/>
            <person name="Hoffmann F.M."/>
            <person name="Klassen J.L."/>
            <person name="Knack J.J."/>
            <person name="Lewin G.R."/>
            <person name="McDonald B.R."/>
            <person name="Muller L."/>
            <person name="Melo W.G.P."/>
            <person name="Pinto-Tomas A.A."/>
            <person name="Schmitz A."/>
            <person name="Wendt-Pienkowski E."/>
            <person name="Wildman S."/>
            <person name="Zhao M."/>
            <person name="Zhang F."/>
            <person name="Bugni T.S."/>
            <person name="Andes D.R."/>
            <person name="Pupo M.T."/>
            <person name="Currie C.R."/>
        </authorList>
    </citation>
    <scope>NUCLEOTIDE SEQUENCE [LARGE SCALE GENOMIC DNA]</scope>
    <source>
        <strain evidence="6 7">SID5840</strain>
    </source>
</reference>
<comment type="caution">
    <text evidence="6">The sequence shown here is derived from an EMBL/GenBank/DDBJ whole genome shotgun (WGS) entry which is preliminary data.</text>
</comment>
<dbReference type="AlphaFoldDB" id="A0A7K2IQS9"/>
<sequence>MLWIMNPDDPRVRRTRERLRAALLSLSEERELSSLTMSAVARRAEINRATAYQHYADLDALVADAMEDAVSHVAECAALCPLDSPDGATPAPLVDLFSHVADNAVLYRRMFTERGGSRFAEVLRERVARELLPGFDAGRRPARHSEVPPPLHASFVAGALVGAIASAAETDRSPGVDARDTWILLTT</sequence>
<evidence type="ECO:0000313" key="6">
    <source>
        <dbReference type="EMBL" id="MYR32187.1"/>
    </source>
</evidence>
<keyword evidence="3" id="KW-0804">Transcription</keyword>
<dbReference type="InterPro" id="IPR009057">
    <property type="entry name" value="Homeodomain-like_sf"/>
</dbReference>
<dbReference type="EMBL" id="WWHY01000001">
    <property type="protein sequence ID" value="MYR32187.1"/>
    <property type="molecule type" value="Genomic_DNA"/>
</dbReference>
<dbReference type="RefSeq" id="WP_017533386.1">
    <property type="nucleotide sequence ID" value="NZ_JBEYGQ010000015.1"/>
</dbReference>
<proteinExistence type="predicted"/>
<gene>
    <name evidence="6" type="ORF">GTW20_07870</name>
</gene>
<evidence type="ECO:0000259" key="5">
    <source>
        <dbReference type="PROSITE" id="PS50977"/>
    </source>
</evidence>
<evidence type="ECO:0000313" key="7">
    <source>
        <dbReference type="Proteomes" id="UP000467124"/>
    </source>
</evidence>
<protein>
    <submittedName>
        <fullName evidence="6">TetR family transcriptional regulator</fullName>
    </submittedName>
</protein>
<dbReference type="GO" id="GO:0000976">
    <property type="term" value="F:transcription cis-regulatory region binding"/>
    <property type="evidence" value="ECO:0007669"/>
    <property type="project" value="TreeGrafter"/>
</dbReference>
<dbReference type="SUPFAM" id="SSF46689">
    <property type="entry name" value="Homeodomain-like"/>
    <property type="match status" value="1"/>
</dbReference>
<evidence type="ECO:0000256" key="1">
    <source>
        <dbReference type="ARBA" id="ARBA00023015"/>
    </source>
</evidence>
<feature type="domain" description="HTH tetR-type" evidence="5">
    <location>
        <begin position="13"/>
        <end position="73"/>
    </location>
</feature>
<evidence type="ECO:0000256" key="3">
    <source>
        <dbReference type="ARBA" id="ARBA00023163"/>
    </source>
</evidence>
<organism evidence="6 7">
    <name type="scientific">Nocardiopsis alba</name>
    <dbReference type="NCBI Taxonomy" id="53437"/>
    <lineage>
        <taxon>Bacteria</taxon>
        <taxon>Bacillati</taxon>
        <taxon>Actinomycetota</taxon>
        <taxon>Actinomycetes</taxon>
        <taxon>Streptosporangiales</taxon>
        <taxon>Nocardiopsidaceae</taxon>
        <taxon>Nocardiopsis</taxon>
    </lineage>
</organism>
<dbReference type="GO" id="GO:0003700">
    <property type="term" value="F:DNA-binding transcription factor activity"/>
    <property type="evidence" value="ECO:0007669"/>
    <property type="project" value="TreeGrafter"/>
</dbReference>
<keyword evidence="2 4" id="KW-0238">DNA-binding</keyword>
<dbReference type="InterPro" id="IPR001647">
    <property type="entry name" value="HTH_TetR"/>
</dbReference>
<evidence type="ECO:0000256" key="4">
    <source>
        <dbReference type="PROSITE-ProRule" id="PRU00335"/>
    </source>
</evidence>
<dbReference type="PROSITE" id="PS50977">
    <property type="entry name" value="HTH_TETR_2"/>
    <property type="match status" value="1"/>
</dbReference>
<dbReference type="PANTHER" id="PTHR30055:SF234">
    <property type="entry name" value="HTH-TYPE TRANSCRIPTIONAL REGULATOR BETI"/>
    <property type="match status" value="1"/>
</dbReference>
<accession>A0A7K2IQS9</accession>
<dbReference type="InterPro" id="IPR050109">
    <property type="entry name" value="HTH-type_TetR-like_transc_reg"/>
</dbReference>
<dbReference type="Proteomes" id="UP000467124">
    <property type="component" value="Unassembled WGS sequence"/>
</dbReference>
<dbReference type="Gene3D" id="1.10.357.10">
    <property type="entry name" value="Tetracycline Repressor, domain 2"/>
    <property type="match status" value="1"/>
</dbReference>
<feature type="DNA-binding region" description="H-T-H motif" evidence="4">
    <location>
        <begin position="36"/>
        <end position="55"/>
    </location>
</feature>
<name>A0A7K2IQS9_9ACTN</name>
<keyword evidence="1" id="KW-0805">Transcription regulation</keyword>